<evidence type="ECO:0000313" key="4">
    <source>
        <dbReference type="Proteomes" id="UP001152836"/>
    </source>
</evidence>
<dbReference type="PANTHER" id="PTHR15123">
    <property type="entry name" value="SECRETED AND TRANSMEMBRANE PROTEIN 1"/>
    <property type="match status" value="1"/>
</dbReference>
<feature type="transmembrane region" description="Helical" evidence="1">
    <location>
        <begin position="197"/>
        <end position="219"/>
    </location>
</feature>
<evidence type="ECO:0000256" key="2">
    <source>
        <dbReference type="SAM" id="SignalP"/>
    </source>
</evidence>
<dbReference type="SUPFAM" id="SSF48726">
    <property type="entry name" value="Immunoglobulin"/>
    <property type="match status" value="1"/>
</dbReference>
<dbReference type="GO" id="GO:0005125">
    <property type="term" value="F:cytokine activity"/>
    <property type="evidence" value="ECO:0007669"/>
    <property type="project" value="InterPro"/>
</dbReference>
<evidence type="ECO:0000313" key="3">
    <source>
        <dbReference type="EMBL" id="CAH6776580.1"/>
    </source>
</evidence>
<dbReference type="GO" id="GO:0016020">
    <property type="term" value="C:membrane"/>
    <property type="evidence" value="ECO:0007669"/>
    <property type="project" value="TreeGrafter"/>
</dbReference>
<protein>
    <submittedName>
        <fullName evidence="3">Sectm1a protein</fullName>
    </submittedName>
</protein>
<keyword evidence="1" id="KW-0812">Transmembrane</keyword>
<dbReference type="InterPro" id="IPR033231">
    <property type="entry name" value="SECTM1"/>
</dbReference>
<dbReference type="AlphaFoldDB" id="A0AAU9YML6"/>
<proteinExistence type="predicted"/>
<keyword evidence="2" id="KW-0732">Signal</keyword>
<name>A0AAU9YML6_PHORO</name>
<dbReference type="InterPro" id="IPR013783">
    <property type="entry name" value="Ig-like_fold"/>
</dbReference>
<evidence type="ECO:0000256" key="1">
    <source>
        <dbReference type="SAM" id="Phobius"/>
    </source>
</evidence>
<sequence length="257" mass="28449">MKTCPSVFTAHIPRAFSLLLLVASLNAQNESWDSPLCNEGTLSVPRGSRAVMTCNISNAFTDVTVWLKDRVIFYEVSQGNFNFSGWELQVQGGQARLMIENTQEVHTGLYFWQLHGRQRHFSNFTLNVSDELEAADANQYTSFPNTDKPLTHQLCGGGGLRPNLCALEVTRRTQPLSVLGHSCAVKHFQKEARPDTLVGVVVTVVLVLGLTGIGALICYRHHHSSMSQWISVSMPVLSSGVHPPSFLSSLPVQLRRF</sequence>
<feature type="chain" id="PRO_5043650682" evidence="2">
    <location>
        <begin position="28"/>
        <end position="257"/>
    </location>
</feature>
<dbReference type="EMBL" id="CALSGD010000036">
    <property type="protein sequence ID" value="CAH6776580.1"/>
    <property type="molecule type" value="Genomic_DNA"/>
</dbReference>
<dbReference type="Proteomes" id="UP001152836">
    <property type="component" value="Unassembled WGS sequence"/>
</dbReference>
<organism evidence="3 4">
    <name type="scientific">Phodopus roborovskii</name>
    <name type="common">Roborovski's desert hamster</name>
    <name type="synonym">Cricetulus roborovskii</name>
    <dbReference type="NCBI Taxonomy" id="109678"/>
    <lineage>
        <taxon>Eukaryota</taxon>
        <taxon>Metazoa</taxon>
        <taxon>Chordata</taxon>
        <taxon>Craniata</taxon>
        <taxon>Vertebrata</taxon>
        <taxon>Euteleostomi</taxon>
        <taxon>Mammalia</taxon>
        <taxon>Eutheria</taxon>
        <taxon>Euarchontoglires</taxon>
        <taxon>Glires</taxon>
        <taxon>Rodentia</taxon>
        <taxon>Myomorpha</taxon>
        <taxon>Muroidea</taxon>
        <taxon>Cricetidae</taxon>
        <taxon>Cricetinae</taxon>
        <taxon>Phodopus</taxon>
    </lineage>
</organism>
<keyword evidence="1" id="KW-1133">Transmembrane helix</keyword>
<keyword evidence="4" id="KW-1185">Reference proteome</keyword>
<feature type="signal peptide" evidence="2">
    <location>
        <begin position="1"/>
        <end position="27"/>
    </location>
</feature>
<dbReference type="PANTHER" id="PTHR15123:SF6">
    <property type="entry name" value="SECRETED AND TRANSMEMBRANE PROTEIN 1A"/>
    <property type="match status" value="1"/>
</dbReference>
<dbReference type="Gene3D" id="2.60.40.10">
    <property type="entry name" value="Immunoglobulins"/>
    <property type="match status" value="1"/>
</dbReference>
<reference evidence="3" key="1">
    <citation type="submission" date="2022-06" db="EMBL/GenBank/DDBJ databases">
        <authorList>
            <person name="Andreotti S."/>
            <person name="Wyler E."/>
        </authorList>
    </citation>
    <scope>NUCLEOTIDE SEQUENCE</scope>
</reference>
<comment type="caution">
    <text evidence="3">The sequence shown here is derived from an EMBL/GenBank/DDBJ whole genome shotgun (WGS) entry which is preliminary data.</text>
</comment>
<dbReference type="InterPro" id="IPR036179">
    <property type="entry name" value="Ig-like_dom_sf"/>
</dbReference>
<accession>A0AAU9YML6</accession>
<gene>
    <name evidence="3" type="primary">Sectm1a</name>
    <name evidence="3" type="ORF">PHOROB_LOCUS638</name>
</gene>
<dbReference type="GO" id="GO:0006955">
    <property type="term" value="P:immune response"/>
    <property type="evidence" value="ECO:0007669"/>
    <property type="project" value="InterPro"/>
</dbReference>
<keyword evidence="1" id="KW-0472">Membrane</keyword>